<organism evidence="1 2">
    <name type="scientific">Clonorchis sinensis</name>
    <name type="common">Chinese liver fluke</name>
    <dbReference type="NCBI Taxonomy" id="79923"/>
    <lineage>
        <taxon>Eukaryota</taxon>
        <taxon>Metazoa</taxon>
        <taxon>Spiralia</taxon>
        <taxon>Lophotrochozoa</taxon>
        <taxon>Platyhelminthes</taxon>
        <taxon>Trematoda</taxon>
        <taxon>Digenea</taxon>
        <taxon>Opisthorchiida</taxon>
        <taxon>Opisthorchiata</taxon>
        <taxon>Opisthorchiidae</taxon>
        <taxon>Clonorchis</taxon>
    </lineage>
</organism>
<name>A0A3R7CZ03_CLOSI</name>
<dbReference type="AlphaFoldDB" id="A0A3R7CZ03"/>
<protein>
    <submittedName>
        <fullName evidence="1">Uncharacterized protein</fullName>
    </submittedName>
</protein>
<proteinExistence type="predicted"/>
<accession>A0A3R7CZ03</accession>
<reference evidence="1 2" key="1">
    <citation type="journal article" date="2018" name="Biotechnol. Adv.">
        <title>Improved genomic resources and new bioinformatic workflow for the carcinogenic parasite Clonorchis sinensis: Biotechnological implications.</title>
        <authorList>
            <person name="Wang D."/>
            <person name="Korhonen P.K."/>
            <person name="Gasser R.B."/>
            <person name="Young N.D."/>
        </authorList>
    </citation>
    <scope>NUCLEOTIDE SEQUENCE [LARGE SCALE GENOMIC DNA]</scope>
    <source>
        <strain evidence="1">Cs-k2</strain>
    </source>
</reference>
<evidence type="ECO:0000313" key="2">
    <source>
        <dbReference type="Proteomes" id="UP000286415"/>
    </source>
</evidence>
<dbReference type="EMBL" id="NIRI02000042">
    <property type="protein sequence ID" value="KAG5448404.1"/>
    <property type="molecule type" value="Genomic_DNA"/>
</dbReference>
<evidence type="ECO:0000313" key="1">
    <source>
        <dbReference type="EMBL" id="KAG5448404.1"/>
    </source>
</evidence>
<dbReference type="OrthoDB" id="6254160at2759"/>
<comment type="caution">
    <text evidence="1">The sequence shown here is derived from an EMBL/GenBank/DDBJ whole genome shotgun (WGS) entry which is preliminary data.</text>
</comment>
<keyword evidence="2" id="KW-1185">Reference proteome</keyword>
<reference evidence="1 2" key="2">
    <citation type="journal article" date="2021" name="Genomics">
        <title>High-quality reference genome for Clonorchis sinensis.</title>
        <authorList>
            <person name="Young N.D."/>
            <person name="Stroehlein A.J."/>
            <person name="Kinkar L."/>
            <person name="Wang T."/>
            <person name="Sohn W.M."/>
            <person name="Chang B.C.H."/>
            <person name="Kaur P."/>
            <person name="Weisz D."/>
            <person name="Dudchenko O."/>
            <person name="Aiden E.L."/>
            <person name="Korhonen P.K."/>
            <person name="Gasser R.B."/>
        </authorList>
    </citation>
    <scope>NUCLEOTIDE SEQUENCE [LARGE SCALE GENOMIC DNA]</scope>
    <source>
        <strain evidence="1">Cs-k2</strain>
    </source>
</reference>
<dbReference type="InParanoid" id="A0A3R7CZ03"/>
<dbReference type="Proteomes" id="UP000286415">
    <property type="component" value="Unassembled WGS sequence"/>
</dbReference>
<sequence length="184" mass="19844">MPKTTVAIAGSELKDRTLAQKICCNSCDATEFEWDLFTLTVGLLFVLIGMCCCSIQLASIIQHNTLICYGVGLWTSVGFAVAGLLAIRLYFDDRVAPASWMVASVTCDILFGVCLSTVGCVISALCISSSSVFAGITVSCVFGVIIGTFHAIMFIREIVKLRFQLVPAKSKNLLGKRSNRPRTS</sequence>
<gene>
    <name evidence="1" type="ORF">CSKR_109680</name>
</gene>